<comment type="caution">
    <text evidence="1">The sequence shown here is derived from an EMBL/GenBank/DDBJ whole genome shotgun (WGS) entry which is preliminary data.</text>
</comment>
<gene>
    <name evidence="1" type="ORF">PSRA_0097</name>
</gene>
<evidence type="ECO:0008006" key="3">
    <source>
        <dbReference type="Google" id="ProtNLM"/>
    </source>
</evidence>
<keyword evidence="2" id="KW-1185">Reference proteome</keyword>
<organism evidence="1 2">
    <name type="scientific">Pseudoscardovia radai</name>
    <dbReference type="NCBI Taxonomy" id="987066"/>
    <lineage>
        <taxon>Bacteria</taxon>
        <taxon>Bacillati</taxon>
        <taxon>Actinomycetota</taxon>
        <taxon>Actinomycetes</taxon>
        <taxon>Bifidobacteriales</taxon>
        <taxon>Bifidobacteriaceae</taxon>
        <taxon>Pseudoscardovia</taxon>
    </lineage>
</organism>
<dbReference type="OrthoDB" id="9800801at2"/>
<dbReference type="AlphaFoldDB" id="A0A261F2E2"/>
<dbReference type="Proteomes" id="UP000216725">
    <property type="component" value="Unassembled WGS sequence"/>
</dbReference>
<reference evidence="1 2" key="1">
    <citation type="journal article" date="2017" name="BMC Genomics">
        <title>Comparative genomic and phylogenomic analyses of the Bifidobacteriaceae family.</title>
        <authorList>
            <person name="Lugli G.A."/>
            <person name="Milani C."/>
            <person name="Turroni F."/>
            <person name="Duranti S."/>
            <person name="Mancabelli L."/>
            <person name="Mangifesta M."/>
            <person name="Ferrario C."/>
            <person name="Modesto M."/>
            <person name="Mattarelli P."/>
            <person name="Jiri K."/>
            <person name="van Sinderen D."/>
            <person name="Ventura M."/>
        </authorList>
    </citation>
    <scope>NUCLEOTIDE SEQUENCE [LARGE SCALE GENOMIC DNA]</scope>
    <source>
        <strain evidence="1 2">DSM 24742</strain>
    </source>
</reference>
<dbReference type="Pfam" id="PF14386">
    <property type="entry name" value="DUF4417"/>
    <property type="match status" value="1"/>
</dbReference>
<dbReference type="EMBL" id="MWWR01000002">
    <property type="protein sequence ID" value="OZG53290.1"/>
    <property type="molecule type" value="Genomic_DNA"/>
</dbReference>
<dbReference type="InterPro" id="IPR025530">
    <property type="entry name" value="DUF4417"/>
</dbReference>
<sequence>MASTIATRRIDDDRFHAVVEGPGKYVDKLSPYRFVLTPDVSQYADLPLCWQITAVERNRMCGAMWQQNGLVVIPTVSWGSRDSYSVSFLGIEKGSIVAVATYGCRKREKAFLEGYKAMLEAIEPCAVICYGAPFDGMEGTIFEVDPMASRKVDRNGR</sequence>
<proteinExistence type="predicted"/>
<protein>
    <recommendedName>
        <fullName evidence="3">DUF4417 domain-containing protein</fullName>
    </recommendedName>
</protein>
<evidence type="ECO:0000313" key="2">
    <source>
        <dbReference type="Proteomes" id="UP000216725"/>
    </source>
</evidence>
<dbReference type="RefSeq" id="WP_158216270.1">
    <property type="nucleotide sequence ID" value="NZ_MWWR01000002.1"/>
</dbReference>
<name>A0A261F2E2_9BIFI</name>
<evidence type="ECO:0000313" key="1">
    <source>
        <dbReference type="EMBL" id="OZG53290.1"/>
    </source>
</evidence>
<accession>A0A261F2E2</accession>